<evidence type="ECO:0000313" key="1">
    <source>
        <dbReference type="EMBL" id="VDO91336.1"/>
    </source>
</evidence>
<accession>A0A183JQ86</accession>
<name>A0A183JQ86_9TREM</name>
<dbReference type="Proteomes" id="UP000279833">
    <property type="component" value="Unassembled WGS sequence"/>
</dbReference>
<proteinExistence type="predicted"/>
<organism evidence="3">
    <name type="scientific">Schistosoma curassoni</name>
    <dbReference type="NCBI Taxonomy" id="6186"/>
    <lineage>
        <taxon>Eukaryota</taxon>
        <taxon>Metazoa</taxon>
        <taxon>Spiralia</taxon>
        <taxon>Lophotrochozoa</taxon>
        <taxon>Platyhelminthes</taxon>
        <taxon>Trematoda</taxon>
        <taxon>Digenea</taxon>
        <taxon>Strigeidida</taxon>
        <taxon>Schistosomatoidea</taxon>
        <taxon>Schistosomatidae</taxon>
        <taxon>Schistosoma</taxon>
    </lineage>
</organism>
<evidence type="ECO:0000313" key="2">
    <source>
        <dbReference type="Proteomes" id="UP000279833"/>
    </source>
</evidence>
<sequence length="40" mass="4585">MSSLLLSVDGRVVFGDQVSKHFILILVNIHAINRFCWRIS</sequence>
<evidence type="ECO:0000313" key="3">
    <source>
        <dbReference type="WBParaSite" id="SCUD_0000487401-mRNA-1"/>
    </source>
</evidence>
<dbReference type="EMBL" id="UZAK01007008">
    <property type="protein sequence ID" value="VDO91336.1"/>
    <property type="molecule type" value="Genomic_DNA"/>
</dbReference>
<reference evidence="3" key="1">
    <citation type="submission" date="2016-06" db="UniProtKB">
        <authorList>
            <consortium name="WormBaseParasite"/>
        </authorList>
    </citation>
    <scope>IDENTIFICATION</scope>
</reference>
<dbReference type="WBParaSite" id="SCUD_0000487401-mRNA-1">
    <property type="protein sequence ID" value="SCUD_0000487401-mRNA-1"/>
    <property type="gene ID" value="SCUD_0000487401"/>
</dbReference>
<reference evidence="1 2" key="2">
    <citation type="submission" date="2018-11" db="EMBL/GenBank/DDBJ databases">
        <authorList>
            <consortium name="Pathogen Informatics"/>
        </authorList>
    </citation>
    <scope>NUCLEOTIDE SEQUENCE [LARGE SCALE GENOMIC DNA]</scope>
    <source>
        <strain evidence="1">Dakar</strain>
        <strain evidence="2">Dakar, Senegal</strain>
    </source>
</reference>
<dbReference type="AlphaFoldDB" id="A0A183JQ86"/>
<protein>
    <submittedName>
        <fullName evidence="3">FERM domain-containing protein</fullName>
    </submittedName>
</protein>
<gene>
    <name evidence="1" type="ORF">SCUD_LOCUS4875</name>
</gene>
<keyword evidence="2" id="KW-1185">Reference proteome</keyword>